<dbReference type="SUPFAM" id="SSF102645">
    <property type="entry name" value="CoaB-like"/>
    <property type="match status" value="2"/>
</dbReference>
<feature type="compositionally biased region" description="Acidic residues" evidence="1">
    <location>
        <begin position="120"/>
        <end position="134"/>
    </location>
</feature>
<gene>
    <name evidence="2" type="ORF">ACHAWU_004959</name>
</gene>
<reference evidence="2 3" key="1">
    <citation type="submission" date="2024-10" db="EMBL/GenBank/DDBJ databases">
        <title>Updated reference genomes for cyclostephanoid diatoms.</title>
        <authorList>
            <person name="Roberts W.R."/>
            <person name="Alverson A.J."/>
        </authorList>
    </citation>
    <scope>NUCLEOTIDE SEQUENCE [LARGE SCALE GENOMIC DNA]</scope>
    <source>
        <strain evidence="2 3">AJA232-27</strain>
    </source>
</reference>
<keyword evidence="3" id="KW-1185">Reference proteome</keyword>
<evidence type="ECO:0008006" key="4">
    <source>
        <dbReference type="Google" id="ProtNLM"/>
    </source>
</evidence>
<dbReference type="EMBL" id="JALLBG020000005">
    <property type="protein sequence ID" value="KAL3772714.1"/>
    <property type="molecule type" value="Genomic_DNA"/>
</dbReference>
<proteinExistence type="predicted"/>
<name>A0ABD3N9F8_9STRA</name>
<comment type="caution">
    <text evidence="2">The sequence shown here is derived from an EMBL/GenBank/DDBJ whole genome shotgun (WGS) entry which is preliminary data.</text>
</comment>
<accession>A0ABD3N9F8</accession>
<sequence length="514" mass="57043">MTSTTDSKDDHSALLRQQLQTFTTRHTAHHLPLALVTSGGTSAPLEHNCVRYIENFSTGTRGAHAVEEFCKRGYAVIHLKREGSVSPFGRVLGNLLKCGSGGPTFDSLGVLFDCSGTGNSEDEEDGDGIDDESSEVNKTVASSFDPWMYSNINQQKSSAKSIKSSPQSKQRGELSLNPRLVNSAQMQSTLRNYKRIKRQGLLLSIEFNTVDDYLYKLQLCSEAIQICGSLALVYLTAAVSDFYIPEEKRTLHKIQSRDYRIQSSSTSTIGKDSKVTENGAQIQPDNTLTMTLYPVTKVIPTLRRIWCPHAFVVSFKLETDASILRQKSVLAMEKNDVHLVIGNELATRYEKVFILSRTNDNDVMNSTDDGRYDTSNLRRAGYHIDEVTAAHGQSMMSSSAESNSFRTDVDALECATIEYVARRHFHYISTTTIHNTGGPSFLNSTSAAEMTARCVLDATSAHEDRLNATYRQLQRERIKGRVFEMVWNAAGSLLGMALSYGIARMLSGRQHGRV</sequence>
<feature type="compositionally biased region" description="Low complexity" evidence="1">
    <location>
        <begin position="158"/>
        <end position="169"/>
    </location>
</feature>
<evidence type="ECO:0000256" key="1">
    <source>
        <dbReference type="SAM" id="MobiDB-lite"/>
    </source>
</evidence>
<evidence type="ECO:0000313" key="2">
    <source>
        <dbReference type="EMBL" id="KAL3772714.1"/>
    </source>
</evidence>
<dbReference type="InterPro" id="IPR035929">
    <property type="entry name" value="CoaB-like_sf"/>
</dbReference>
<feature type="region of interest" description="Disordered" evidence="1">
    <location>
        <begin position="116"/>
        <end position="135"/>
    </location>
</feature>
<dbReference type="Gene3D" id="3.40.50.10300">
    <property type="entry name" value="CoaB-like"/>
    <property type="match status" value="1"/>
</dbReference>
<feature type="region of interest" description="Disordered" evidence="1">
    <location>
        <begin position="158"/>
        <end position="178"/>
    </location>
</feature>
<dbReference type="AlphaFoldDB" id="A0ABD3N9F8"/>
<evidence type="ECO:0000313" key="3">
    <source>
        <dbReference type="Proteomes" id="UP001530293"/>
    </source>
</evidence>
<dbReference type="PANTHER" id="PTHR12290">
    <property type="entry name" value="CORNICHON-RELATED"/>
    <property type="match status" value="1"/>
</dbReference>
<protein>
    <recommendedName>
        <fullName evidence="4">DNA/pantothenate metabolism flavoprotein C-terminal domain-containing protein</fullName>
    </recommendedName>
</protein>
<organism evidence="2 3">
    <name type="scientific">Discostella pseudostelligera</name>
    <dbReference type="NCBI Taxonomy" id="259834"/>
    <lineage>
        <taxon>Eukaryota</taxon>
        <taxon>Sar</taxon>
        <taxon>Stramenopiles</taxon>
        <taxon>Ochrophyta</taxon>
        <taxon>Bacillariophyta</taxon>
        <taxon>Coscinodiscophyceae</taxon>
        <taxon>Thalassiosirophycidae</taxon>
        <taxon>Stephanodiscales</taxon>
        <taxon>Stephanodiscaceae</taxon>
        <taxon>Discostella</taxon>
    </lineage>
</organism>
<dbReference type="Proteomes" id="UP001530293">
    <property type="component" value="Unassembled WGS sequence"/>
</dbReference>